<evidence type="ECO:0000313" key="10">
    <source>
        <dbReference type="EMBL" id="PSS07140.1"/>
    </source>
</evidence>
<evidence type="ECO:0000256" key="6">
    <source>
        <dbReference type="ARBA" id="ARBA00023163"/>
    </source>
</evidence>
<dbReference type="PANTHER" id="PTHR28088">
    <property type="entry name" value="TRANSCRIPTIONAL ACTIVATOR HAA1-RELATED"/>
    <property type="match status" value="1"/>
</dbReference>
<keyword evidence="11" id="KW-1185">Reference proteome</keyword>
<evidence type="ECO:0000256" key="5">
    <source>
        <dbReference type="ARBA" id="ARBA00023015"/>
    </source>
</evidence>
<dbReference type="FunFam" id="3.90.430.10:FF:000001">
    <property type="entry name" value="Copper fist DNA-binding protein"/>
    <property type="match status" value="1"/>
</dbReference>
<feature type="region of interest" description="Disordered" evidence="8">
    <location>
        <begin position="230"/>
        <end position="318"/>
    </location>
</feature>
<dbReference type="PRINTS" id="PR00617">
    <property type="entry name" value="COPPERFIST"/>
</dbReference>
<evidence type="ECO:0000256" key="7">
    <source>
        <dbReference type="ARBA" id="ARBA00023242"/>
    </source>
</evidence>
<feature type="region of interest" description="Disordered" evidence="8">
    <location>
        <begin position="443"/>
        <end position="484"/>
    </location>
</feature>
<keyword evidence="3" id="KW-0862">Zinc</keyword>
<evidence type="ECO:0000256" key="8">
    <source>
        <dbReference type="SAM" id="MobiDB-lite"/>
    </source>
</evidence>
<dbReference type="GO" id="GO:0006879">
    <property type="term" value="P:intracellular iron ion homeostasis"/>
    <property type="evidence" value="ECO:0007669"/>
    <property type="project" value="TreeGrafter"/>
</dbReference>
<keyword evidence="7" id="KW-0539">Nucleus</keyword>
<dbReference type="PROSITE" id="PS01119">
    <property type="entry name" value="COPPER_FIST_1"/>
    <property type="match status" value="1"/>
</dbReference>
<keyword evidence="2" id="KW-0479">Metal-binding</keyword>
<proteinExistence type="predicted"/>
<feature type="region of interest" description="Disordered" evidence="8">
    <location>
        <begin position="85"/>
        <end position="118"/>
    </location>
</feature>
<gene>
    <name evidence="10" type="ORF">M430DRAFT_23291</name>
</gene>
<dbReference type="GO" id="GO:0000981">
    <property type="term" value="F:DNA-binding transcription factor activity, RNA polymerase II-specific"/>
    <property type="evidence" value="ECO:0007669"/>
    <property type="project" value="TreeGrafter"/>
</dbReference>
<dbReference type="PANTHER" id="PTHR28088:SF9">
    <property type="entry name" value="TRANSCRIPTION FACTOR GRISEA, PUTATIVE (AFU_ORTHOLOGUE AFUA_1G13190)-RELATED"/>
    <property type="match status" value="1"/>
</dbReference>
<dbReference type="GO" id="GO:0045944">
    <property type="term" value="P:positive regulation of transcription by RNA polymerase II"/>
    <property type="evidence" value="ECO:0007669"/>
    <property type="project" value="TreeGrafter"/>
</dbReference>
<organism evidence="10 11">
    <name type="scientific">Amorphotheca resinae ATCC 22711</name>
    <dbReference type="NCBI Taxonomy" id="857342"/>
    <lineage>
        <taxon>Eukaryota</taxon>
        <taxon>Fungi</taxon>
        <taxon>Dikarya</taxon>
        <taxon>Ascomycota</taxon>
        <taxon>Pezizomycotina</taxon>
        <taxon>Leotiomycetes</taxon>
        <taxon>Helotiales</taxon>
        <taxon>Amorphothecaceae</taxon>
        <taxon>Amorphotheca</taxon>
    </lineage>
</organism>
<dbReference type="GO" id="GO:0005634">
    <property type="term" value="C:nucleus"/>
    <property type="evidence" value="ECO:0007669"/>
    <property type="project" value="UniProtKB-SubCell"/>
</dbReference>
<evidence type="ECO:0000313" key="11">
    <source>
        <dbReference type="Proteomes" id="UP000241818"/>
    </source>
</evidence>
<evidence type="ECO:0000256" key="1">
    <source>
        <dbReference type="ARBA" id="ARBA00004123"/>
    </source>
</evidence>
<protein>
    <recommendedName>
        <fullName evidence="9">Copper-fist domain-containing protein</fullName>
    </recommendedName>
</protein>
<feature type="domain" description="Copper-fist" evidence="9">
    <location>
        <begin position="1"/>
        <end position="41"/>
    </location>
</feature>
<dbReference type="RefSeq" id="XP_024716796.1">
    <property type="nucleotide sequence ID" value="XM_024864872.1"/>
</dbReference>
<name>A0A2T3AQ56_AMORE</name>
<feature type="compositionally biased region" description="Polar residues" evidence="8">
    <location>
        <begin position="303"/>
        <end position="317"/>
    </location>
</feature>
<feature type="compositionally biased region" description="Polar residues" evidence="8">
    <location>
        <begin position="281"/>
        <end position="294"/>
    </location>
</feature>
<dbReference type="Gene3D" id="3.90.430.10">
    <property type="entry name" value="Copper fist DNA-binding domain"/>
    <property type="match status" value="1"/>
</dbReference>
<dbReference type="Proteomes" id="UP000241818">
    <property type="component" value="Unassembled WGS sequence"/>
</dbReference>
<dbReference type="Pfam" id="PF00649">
    <property type="entry name" value="Copper-fist"/>
    <property type="match status" value="1"/>
</dbReference>
<dbReference type="GO" id="GO:0005507">
    <property type="term" value="F:copper ion binding"/>
    <property type="evidence" value="ECO:0007669"/>
    <property type="project" value="InterPro"/>
</dbReference>
<dbReference type="InterPro" id="IPR051763">
    <property type="entry name" value="Copper_Homeo_Regul"/>
</dbReference>
<keyword evidence="5" id="KW-0805">Transcription regulation</keyword>
<feature type="compositionally biased region" description="Polar residues" evidence="8">
    <location>
        <begin position="471"/>
        <end position="484"/>
    </location>
</feature>
<dbReference type="InterPro" id="IPR001083">
    <property type="entry name" value="Cu_fist_DNA-bd_dom"/>
</dbReference>
<dbReference type="EMBL" id="KZ679019">
    <property type="protein sequence ID" value="PSS07140.1"/>
    <property type="molecule type" value="Genomic_DNA"/>
</dbReference>
<dbReference type="InterPro" id="IPR036395">
    <property type="entry name" value="Cu_fist_DNA-bd_dom_sf"/>
</dbReference>
<evidence type="ECO:0000256" key="3">
    <source>
        <dbReference type="ARBA" id="ARBA00022833"/>
    </source>
</evidence>
<accession>A0A2T3AQ56</accession>
<dbReference type="PROSITE" id="PS50073">
    <property type="entry name" value="COPPER_FIST_2"/>
    <property type="match status" value="1"/>
</dbReference>
<dbReference type="AlphaFoldDB" id="A0A2T3AQ56"/>
<dbReference type="GO" id="GO:0000978">
    <property type="term" value="F:RNA polymerase II cis-regulatory region sequence-specific DNA binding"/>
    <property type="evidence" value="ECO:0007669"/>
    <property type="project" value="TreeGrafter"/>
</dbReference>
<keyword evidence="6" id="KW-0804">Transcription</keyword>
<keyword evidence="4" id="KW-0186">Copper</keyword>
<dbReference type="InParanoid" id="A0A2T3AQ56"/>
<comment type="subcellular location">
    <subcellularLocation>
        <location evidence="1">Nucleus</location>
    </subcellularLocation>
</comment>
<reference evidence="10 11" key="1">
    <citation type="journal article" date="2018" name="New Phytol.">
        <title>Comparative genomics and transcriptomics depict ericoid mycorrhizal fungi as versatile saprotrophs and plant mutualists.</title>
        <authorList>
            <person name="Martino E."/>
            <person name="Morin E."/>
            <person name="Grelet G.A."/>
            <person name="Kuo A."/>
            <person name="Kohler A."/>
            <person name="Daghino S."/>
            <person name="Barry K.W."/>
            <person name="Cichocki N."/>
            <person name="Clum A."/>
            <person name="Dockter R.B."/>
            <person name="Hainaut M."/>
            <person name="Kuo R.C."/>
            <person name="LaButti K."/>
            <person name="Lindahl B.D."/>
            <person name="Lindquist E.A."/>
            <person name="Lipzen A."/>
            <person name="Khouja H.R."/>
            <person name="Magnuson J."/>
            <person name="Murat C."/>
            <person name="Ohm R.A."/>
            <person name="Singer S.W."/>
            <person name="Spatafora J.W."/>
            <person name="Wang M."/>
            <person name="Veneault-Fourrey C."/>
            <person name="Henrissat B."/>
            <person name="Grigoriev I.V."/>
            <person name="Martin F.M."/>
            <person name="Perotto S."/>
        </authorList>
    </citation>
    <scope>NUCLEOTIDE SEQUENCE [LARGE SCALE GENOMIC DNA]</scope>
    <source>
        <strain evidence="10 11">ATCC 22711</strain>
    </source>
</reference>
<evidence type="ECO:0000256" key="2">
    <source>
        <dbReference type="ARBA" id="ARBA00022723"/>
    </source>
</evidence>
<evidence type="ECO:0000259" key="9">
    <source>
        <dbReference type="PROSITE" id="PS50073"/>
    </source>
</evidence>
<evidence type="ECO:0000256" key="4">
    <source>
        <dbReference type="ARBA" id="ARBA00023008"/>
    </source>
</evidence>
<dbReference type="SMART" id="SM01090">
    <property type="entry name" value="Copper-fist"/>
    <property type="match status" value="1"/>
</dbReference>
<dbReference type="SUPFAM" id="SSF57879">
    <property type="entry name" value="Zinc domain conserved in yeast copper-regulated transcription factors"/>
    <property type="match status" value="1"/>
</dbReference>
<dbReference type="STRING" id="857342.A0A2T3AQ56"/>
<dbReference type="GO" id="GO:0006878">
    <property type="term" value="P:intracellular copper ion homeostasis"/>
    <property type="evidence" value="ECO:0007669"/>
    <property type="project" value="TreeGrafter"/>
</dbReference>
<dbReference type="GeneID" id="36572953"/>
<feature type="compositionally biased region" description="Polar residues" evidence="8">
    <location>
        <begin position="241"/>
        <end position="266"/>
    </location>
</feature>
<sequence length="563" mass="59412">MPIINGVKMACEPCIRGHRSTKCNHANERLMVPVRKPGRPLSACPHPRDQACGCGGVTAAIPRKHTCHCGGDTSVPVPTPIELVPRDGNGSLAEASSPTRGPSKIQKASARPQSNRKLSFDPANFERMDMNSVNIVPFEQRPSGVVPIPFPSGYAISGTPQEYGFIPQYANVQPHYGHLPMQAPPHIPSPNGRMNGITNGAHQKGLGHVAAEISMGMPMELKNGGLGYRENGTSCCPPPSSTKVTNGETSDTSNGSNESSCCTPKQSSHSHNSSSASSISEPQEPNGSCCSSNAVPEMVKPESASNQGTPLNMTPQMGHQILPENGMPFNPALYPQYPPHPTVFTYPPTYGSFQNPLQPSAWRQGVRAVSYAAPQFQNSMASGAVPFVTPVIPETNDTIHTCSCGDTCQCIGCAAHPYNDATQDYVRSAWSSMAPERRTSELYTNGQYSNGNGNGNGNVAADGSHGVETVPSPTASTASGNGEEQSLSASDFFFVNYPFSPDGCGGDTQSCPCGDDCQCLGCTIHRQPPSMPCGGEKEICPCGDDCECIGCEIHKGRVGLTVA</sequence>
<dbReference type="SMART" id="SM00412">
    <property type="entry name" value="Cu_FIST"/>
    <property type="match status" value="1"/>
</dbReference>
<dbReference type="OrthoDB" id="5600085at2759"/>
<feature type="compositionally biased region" description="Low complexity" evidence="8">
    <location>
        <begin position="267"/>
        <end position="280"/>
    </location>
</feature>